<keyword evidence="6" id="KW-0472">Membrane</keyword>
<evidence type="ECO:0000256" key="4">
    <source>
        <dbReference type="PROSITE-ProRule" id="PRU00175"/>
    </source>
</evidence>
<organism evidence="8 9">
    <name type="scientific">Magnusiomyces paraingens</name>
    <dbReference type="NCBI Taxonomy" id="2606893"/>
    <lineage>
        <taxon>Eukaryota</taxon>
        <taxon>Fungi</taxon>
        <taxon>Dikarya</taxon>
        <taxon>Ascomycota</taxon>
        <taxon>Saccharomycotina</taxon>
        <taxon>Dipodascomycetes</taxon>
        <taxon>Dipodascales</taxon>
        <taxon>Dipodascaceae</taxon>
        <taxon>Magnusiomyces</taxon>
    </lineage>
</organism>
<feature type="compositionally biased region" description="Low complexity" evidence="5">
    <location>
        <begin position="677"/>
        <end position="693"/>
    </location>
</feature>
<evidence type="ECO:0000256" key="2">
    <source>
        <dbReference type="ARBA" id="ARBA00022771"/>
    </source>
</evidence>
<evidence type="ECO:0000313" key="9">
    <source>
        <dbReference type="Proteomes" id="UP000398389"/>
    </source>
</evidence>
<feature type="compositionally biased region" description="Polar residues" evidence="5">
    <location>
        <begin position="202"/>
        <end position="211"/>
    </location>
</feature>
<dbReference type="GO" id="GO:0061630">
    <property type="term" value="F:ubiquitin protein ligase activity"/>
    <property type="evidence" value="ECO:0007669"/>
    <property type="project" value="TreeGrafter"/>
</dbReference>
<feature type="compositionally biased region" description="Low complexity" evidence="5">
    <location>
        <begin position="355"/>
        <end position="366"/>
    </location>
</feature>
<dbReference type="AlphaFoldDB" id="A0A5E8BID6"/>
<feature type="region of interest" description="Disordered" evidence="5">
    <location>
        <begin position="609"/>
        <end position="699"/>
    </location>
</feature>
<dbReference type="CDD" id="cd16454">
    <property type="entry name" value="RING-H2_PA-TM-RING"/>
    <property type="match status" value="1"/>
</dbReference>
<evidence type="ECO:0000256" key="1">
    <source>
        <dbReference type="ARBA" id="ARBA00022723"/>
    </source>
</evidence>
<feature type="compositionally biased region" description="Polar residues" evidence="5">
    <location>
        <begin position="297"/>
        <end position="306"/>
    </location>
</feature>
<feature type="region of interest" description="Disordered" evidence="5">
    <location>
        <begin position="196"/>
        <end position="249"/>
    </location>
</feature>
<dbReference type="EMBL" id="CABVLU010000002">
    <property type="protein sequence ID" value="VVT49320.1"/>
    <property type="molecule type" value="Genomic_DNA"/>
</dbReference>
<feature type="compositionally biased region" description="Low complexity" evidence="5">
    <location>
        <begin position="621"/>
        <end position="631"/>
    </location>
</feature>
<name>A0A5E8BID6_9ASCO</name>
<feature type="region of interest" description="Disordered" evidence="5">
    <location>
        <begin position="460"/>
        <end position="510"/>
    </location>
</feature>
<reference evidence="8 9" key="1">
    <citation type="submission" date="2019-09" db="EMBL/GenBank/DDBJ databases">
        <authorList>
            <person name="Brejova B."/>
        </authorList>
    </citation>
    <scope>NUCLEOTIDE SEQUENCE [LARGE SCALE GENOMIC DNA]</scope>
</reference>
<dbReference type="SMART" id="SM00184">
    <property type="entry name" value="RING"/>
    <property type="match status" value="1"/>
</dbReference>
<evidence type="ECO:0000256" key="6">
    <source>
        <dbReference type="SAM" id="Phobius"/>
    </source>
</evidence>
<dbReference type="PROSITE" id="PS50089">
    <property type="entry name" value="ZF_RING_2"/>
    <property type="match status" value="1"/>
</dbReference>
<feature type="region of interest" description="Disordered" evidence="5">
    <location>
        <begin position="283"/>
        <end position="306"/>
    </location>
</feature>
<keyword evidence="1" id="KW-0479">Metal-binding</keyword>
<dbReference type="PANTHER" id="PTHR45931">
    <property type="entry name" value="SI:CH211-59O9.10"/>
    <property type="match status" value="1"/>
</dbReference>
<dbReference type="PANTHER" id="PTHR45931:SF3">
    <property type="entry name" value="RING ZINC FINGER-CONTAINING PROTEIN"/>
    <property type="match status" value="1"/>
</dbReference>
<keyword evidence="9" id="KW-1185">Reference proteome</keyword>
<proteinExistence type="predicted"/>
<dbReference type="SUPFAM" id="SSF57850">
    <property type="entry name" value="RING/U-box"/>
    <property type="match status" value="1"/>
</dbReference>
<keyword evidence="3" id="KW-0862">Zinc</keyword>
<dbReference type="Pfam" id="PF13639">
    <property type="entry name" value="zf-RING_2"/>
    <property type="match status" value="1"/>
</dbReference>
<keyword evidence="6" id="KW-1133">Transmembrane helix</keyword>
<dbReference type="RefSeq" id="XP_031852822.1">
    <property type="nucleotide sequence ID" value="XM_031996931.1"/>
</dbReference>
<dbReference type="GO" id="GO:0006511">
    <property type="term" value="P:ubiquitin-dependent protein catabolic process"/>
    <property type="evidence" value="ECO:0007669"/>
    <property type="project" value="TreeGrafter"/>
</dbReference>
<gene>
    <name evidence="8" type="ORF">SAPINGB_P002212</name>
</gene>
<protein>
    <recommendedName>
        <fullName evidence="7">RING-type domain-containing protein</fullName>
    </recommendedName>
</protein>
<keyword evidence="6" id="KW-0812">Transmembrane</keyword>
<dbReference type="Gene3D" id="3.30.40.10">
    <property type="entry name" value="Zinc/RING finger domain, C3HC4 (zinc finger)"/>
    <property type="match status" value="1"/>
</dbReference>
<keyword evidence="2 4" id="KW-0863">Zinc-finger</keyword>
<feature type="compositionally biased region" description="Low complexity" evidence="5">
    <location>
        <begin position="240"/>
        <end position="249"/>
    </location>
</feature>
<feature type="compositionally biased region" description="Basic residues" evidence="5">
    <location>
        <begin position="412"/>
        <end position="421"/>
    </location>
</feature>
<dbReference type="OrthoDB" id="8062037at2759"/>
<evidence type="ECO:0000256" key="3">
    <source>
        <dbReference type="ARBA" id="ARBA00022833"/>
    </source>
</evidence>
<accession>A0A5E8BID6</accession>
<evidence type="ECO:0000256" key="5">
    <source>
        <dbReference type="SAM" id="MobiDB-lite"/>
    </source>
</evidence>
<feature type="domain" description="RING-type" evidence="7">
    <location>
        <begin position="537"/>
        <end position="579"/>
    </location>
</feature>
<dbReference type="GeneID" id="43581031"/>
<dbReference type="GO" id="GO:0008270">
    <property type="term" value="F:zinc ion binding"/>
    <property type="evidence" value="ECO:0007669"/>
    <property type="project" value="UniProtKB-KW"/>
</dbReference>
<evidence type="ECO:0000259" key="7">
    <source>
        <dbReference type="PROSITE" id="PS50089"/>
    </source>
</evidence>
<evidence type="ECO:0000313" key="8">
    <source>
        <dbReference type="EMBL" id="VVT49320.1"/>
    </source>
</evidence>
<feature type="compositionally biased region" description="Low complexity" evidence="5">
    <location>
        <begin position="212"/>
        <end position="226"/>
    </location>
</feature>
<sequence length="699" mass="75882">MTFYGGSGPSSIFFYVAMGIGVVFVFIFTISGLRYYVRRRRLAATGDYMDYESYPRDTTTQQYAGVYQINGNVNGPLSPDNIVMGGGPGPGSGFPMQQQQQQQYQHRHTLSTDSTDGSLMFVSQNAYPYNVGASGARRAMQQARAQGRRTRREKKLMTQEQMDARYPAMKFCDAILTSQLYKEDKPAQNFQETLIGGAKNPVSPTDALQQGSTVSNGSSSSRSNNNKADRENAGSMLQESPSMATELSSSSSTACSAASSATSSAASSPASTKKGNVVITATGVDDEEDNDIDNPLKTDTNNQQSLPLPLSWRGHHSKHLSLIFASNGSTRSLDAVDKSANKRRSFLESLGIRPSSSSLAASTTTSRGRSHGVVLDEWNLGNGEEDDDKPLGEDKRNRSHGPRIAPQDLSAHRHSRLHARSRSTELGPAFVPMPAPALTTRRVALRPDFVRHSTPNVSGWNPMWDDHPNLGQDEDDGNLSVSTLSCSSDEESDSSHHIGDHNTIAGNSASTKNTTTTIATTKSGNNVTVVDNDLSTCAVCIDDMTPEDSVRVLSCGHIFHDECIGPWLLSRRACCPMCKRDLYAPKPIDPLGPEPLRETGRLGIATETAAERRERRRRRQQQQQQQQQQNQIRHRHSRSIGRETGSTRISHETAQDAGHGGALGRLFGSLWGAPRVGSSSGSDSSQSVHTSSGPQQHSP</sequence>
<dbReference type="InterPro" id="IPR051834">
    <property type="entry name" value="RING_finger_E3_ligase"/>
</dbReference>
<dbReference type="InterPro" id="IPR013083">
    <property type="entry name" value="Znf_RING/FYVE/PHD"/>
</dbReference>
<feature type="transmembrane region" description="Helical" evidence="6">
    <location>
        <begin position="12"/>
        <end position="33"/>
    </location>
</feature>
<dbReference type="GO" id="GO:0005634">
    <property type="term" value="C:nucleus"/>
    <property type="evidence" value="ECO:0007669"/>
    <property type="project" value="TreeGrafter"/>
</dbReference>
<feature type="region of interest" description="Disordered" evidence="5">
    <location>
        <begin position="353"/>
        <end position="433"/>
    </location>
</feature>
<dbReference type="Proteomes" id="UP000398389">
    <property type="component" value="Unassembled WGS sequence"/>
</dbReference>
<dbReference type="InterPro" id="IPR001841">
    <property type="entry name" value="Znf_RING"/>
</dbReference>